<dbReference type="OrthoDB" id="5856459at2759"/>
<dbReference type="Proteomes" id="UP000050761">
    <property type="component" value="Unassembled WGS sequence"/>
</dbReference>
<reference evidence="1 2" key="1">
    <citation type="submission" date="2018-11" db="EMBL/GenBank/DDBJ databases">
        <authorList>
            <consortium name="Pathogen Informatics"/>
        </authorList>
    </citation>
    <scope>NUCLEOTIDE SEQUENCE [LARGE SCALE GENOMIC DNA]</scope>
</reference>
<gene>
    <name evidence="1" type="ORF">HPBE_LOCUS1214</name>
</gene>
<evidence type="ECO:0000313" key="1">
    <source>
        <dbReference type="EMBL" id="VDO19596.1"/>
    </source>
</evidence>
<accession>A0A3P7TEG1</accession>
<proteinExistence type="predicted"/>
<evidence type="ECO:0000313" key="3">
    <source>
        <dbReference type="WBParaSite" id="HPBE_0000121401-mRNA-1"/>
    </source>
</evidence>
<evidence type="ECO:0000313" key="2">
    <source>
        <dbReference type="Proteomes" id="UP000050761"/>
    </source>
</evidence>
<keyword evidence="2" id="KW-1185">Reference proteome</keyword>
<protein>
    <submittedName>
        <fullName evidence="3">Exocyst subunit Exo70 family protein</fullName>
    </submittedName>
</protein>
<dbReference type="WBParaSite" id="HPBE_0000121401-mRNA-1">
    <property type="protein sequence ID" value="HPBE_0000121401-mRNA-1"/>
    <property type="gene ID" value="HPBE_0000121401"/>
</dbReference>
<name>A0A183F4X2_HELPZ</name>
<sequence>MDNDGTTQKSQRAMEAIVQEFYTDLFRSSITVPKCLMPPAEEAPPILLFPEWEVLPQLVRAGGSVCSLLAKHFNHYLRLGWIPDSWKKSKTVLIFEKGQQD</sequence>
<dbReference type="EMBL" id="UZAH01001231">
    <property type="protein sequence ID" value="VDO19596.1"/>
    <property type="molecule type" value="Genomic_DNA"/>
</dbReference>
<accession>A0A183F4X2</accession>
<reference evidence="3" key="2">
    <citation type="submission" date="2019-09" db="UniProtKB">
        <authorList>
            <consortium name="WormBaseParasite"/>
        </authorList>
    </citation>
    <scope>IDENTIFICATION</scope>
</reference>
<dbReference type="AlphaFoldDB" id="A0A183F4X2"/>
<organism evidence="2 3">
    <name type="scientific">Heligmosomoides polygyrus</name>
    <name type="common">Parasitic roundworm</name>
    <dbReference type="NCBI Taxonomy" id="6339"/>
    <lineage>
        <taxon>Eukaryota</taxon>
        <taxon>Metazoa</taxon>
        <taxon>Ecdysozoa</taxon>
        <taxon>Nematoda</taxon>
        <taxon>Chromadorea</taxon>
        <taxon>Rhabditida</taxon>
        <taxon>Rhabditina</taxon>
        <taxon>Rhabditomorpha</taxon>
        <taxon>Strongyloidea</taxon>
        <taxon>Heligmosomidae</taxon>
        <taxon>Heligmosomoides</taxon>
    </lineage>
</organism>